<evidence type="ECO:0000256" key="1">
    <source>
        <dbReference type="SAM" id="MobiDB-lite"/>
    </source>
</evidence>
<evidence type="ECO:0000313" key="3">
    <source>
        <dbReference type="Proteomes" id="UP000501690"/>
    </source>
</evidence>
<name>A0A4D6LYP2_VIGUN</name>
<gene>
    <name evidence="2" type="ORF">DEO72_LG5g2080</name>
</gene>
<keyword evidence="3" id="KW-1185">Reference proteome</keyword>
<proteinExistence type="predicted"/>
<dbReference type="AlphaFoldDB" id="A0A4D6LYP2"/>
<organism evidence="2 3">
    <name type="scientific">Vigna unguiculata</name>
    <name type="common">Cowpea</name>
    <dbReference type="NCBI Taxonomy" id="3917"/>
    <lineage>
        <taxon>Eukaryota</taxon>
        <taxon>Viridiplantae</taxon>
        <taxon>Streptophyta</taxon>
        <taxon>Embryophyta</taxon>
        <taxon>Tracheophyta</taxon>
        <taxon>Spermatophyta</taxon>
        <taxon>Magnoliopsida</taxon>
        <taxon>eudicotyledons</taxon>
        <taxon>Gunneridae</taxon>
        <taxon>Pentapetalae</taxon>
        <taxon>rosids</taxon>
        <taxon>fabids</taxon>
        <taxon>Fabales</taxon>
        <taxon>Fabaceae</taxon>
        <taxon>Papilionoideae</taxon>
        <taxon>50 kb inversion clade</taxon>
        <taxon>NPAAA clade</taxon>
        <taxon>indigoferoid/millettioid clade</taxon>
        <taxon>Phaseoleae</taxon>
        <taxon>Vigna</taxon>
    </lineage>
</organism>
<sequence>MEDTFDVAFSAVAVWTTQGIHYSEIGGILAAWVLRGRNLSHASSRGTAMADAGSGTVRRGVETQQRQCDGGAIEARRSPREAWKLLKRVVVVPVRAVTVWWGLLDARRRRHRRRRRLQQQRGYGFRRGRDDGGFPACAVVAGHGRGGCEVWRLQSGLVQKR</sequence>
<feature type="region of interest" description="Disordered" evidence="1">
    <location>
        <begin position="45"/>
        <end position="73"/>
    </location>
</feature>
<reference evidence="2 3" key="1">
    <citation type="submission" date="2019-04" db="EMBL/GenBank/DDBJ databases">
        <title>An improved genome assembly and genetic linkage map for asparagus bean, Vigna unguiculata ssp. sesquipedialis.</title>
        <authorList>
            <person name="Xia Q."/>
            <person name="Zhang R."/>
            <person name="Dong Y."/>
        </authorList>
    </citation>
    <scope>NUCLEOTIDE SEQUENCE [LARGE SCALE GENOMIC DNA]</scope>
    <source>
        <tissue evidence="2">Leaf</tissue>
    </source>
</reference>
<evidence type="ECO:0000313" key="2">
    <source>
        <dbReference type="EMBL" id="QCD94002.1"/>
    </source>
</evidence>
<dbReference type="EMBL" id="CP039349">
    <property type="protein sequence ID" value="QCD94002.1"/>
    <property type="molecule type" value="Genomic_DNA"/>
</dbReference>
<protein>
    <submittedName>
        <fullName evidence="2">Uncharacterized protein</fullName>
    </submittedName>
</protein>
<accession>A0A4D6LYP2</accession>
<dbReference type="Proteomes" id="UP000501690">
    <property type="component" value="Linkage Group LG5"/>
</dbReference>